<dbReference type="Gene3D" id="1.25.40.10">
    <property type="entry name" value="Tetratricopeptide repeat domain"/>
    <property type="match status" value="1"/>
</dbReference>
<dbReference type="SUPFAM" id="SSF48452">
    <property type="entry name" value="TPR-like"/>
    <property type="match status" value="1"/>
</dbReference>
<reference evidence="1 2" key="1">
    <citation type="submission" date="2014-06" db="EMBL/GenBank/DDBJ databases">
        <title>Draft genome sequence of iron oxidizing acidophile Leptospirillum ferriphilum DSM14647.</title>
        <authorList>
            <person name="Cardenas J.P."/>
            <person name="Lazcano M."/>
            <person name="Ossandon F.J."/>
            <person name="Corbett M."/>
            <person name="Holmes D.S."/>
            <person name="Watkin E."/>
        </authorList>
    </citation>
    <scope>NUCLEOTIDE SEQUENCE [LARGE SCALE GENOMIC DNA]</scope>
    <source>
        <strain evidence="1 2">DSM 14647</strain>
    </source>
</reference>
<comment type="caution">
    <text evidence="1">The sequence shown here is derived from an EMBL/GenBank/DDBJ whole genome shotgun (WGS) entry which is preliminary data.</text>
</comment>
<protein>
    <recommendedName>
        <fullName evidence="3">Tetratricopeptide repeat protein</fullName>
    </recommendedName>
</protein>
<dbReference type="OrthoDB" id="5318634at2"/>
<evidence type="ECO:0000313" key="2">
    <source>
        <dbReference type="Proteomes" id="UP000029452"/>
    </source>
</evidence>
<gene>
    <name evidence="1" type="ORF">LptCag_2657</name>
</gene>
<dbReference type="EMBL" id="JPGK01000001">
    <property type="protein sequence ID" value="KGA95223.1"/>
    <property type="molecule type" value="Genomic_DNA"/>
</dbReference>
<dbReference type="Proteomes" id="UP000029452">
    <property type="component" value="Unassembled WGS sequence"/>
</dbReference>
<proteinExistence type="predicted"/>
<evidence type="ECO:0008006" key="3">
    <source>
        <dbReference type="Google" id="ProtNLM"/>
    </source>
</evidence>
<evidence type="ECO:0000313" key="1">
    <source>
        <dbReference type="EMBL" id="KGA95223.1"/>
    </source>
</evidence>
<dbReference type="PATRIC" id="fig|178606.4.peg.437"/>
<accession>A0A094WCE2</accession>
<sequence>MNMFLRPAVFTALILSLLFIRNALSATSPTNVPPQKTPIDVHALDCHPNLAQIDKDLSENPALRSRLELLILKARLLRDNKTIKGARKEGLQTINEGILSAHQAETDTPGVSWPWAMEGMLDLLKTQYLHFPAGMRYGKLASRANSQALALEPDDPDSNLSRGLEDYYKPWFVGGSYVKAEKRFRKALAKSPKDPRILSWNGLADLALDRDQLGFQEIKEAAGLCPDNPIYKKRLLTRRPR</sequence>
<dbReference type="InterPro" id="IPR011990">
    <property type="entry name" value="TPR-like_helical_dom_sf"/>
</dbReference>
<dbReference type="RefSeq" id="WP_020859312.1">
    <property type="nucleotide sequence ID" value="NZ_JPGK01000001.1"/>
</dbReference>
<organism evidence="1 2">
    <name type="scientific">Leptospirillum ferriphilum</name>
    <dbReference type="NCBI Taxonomy" id="178606"/>
    <lineage>
        <taxon>Bacteria</taxon>
        <taxon>Pseudomonadati</taxon>
        <taxon>Nitrospirota</taxon>
        <taxon>Nitrospiria</taxon>
        <taxon>Nitrospirales</taxon>
        <taxon>Nitrospiraceae</taxon>
        <taxon>Leptospirillum</taxon>
    </lineage>
</organism>
<name>A0A094WCE2_9BACT</name>
<dbReference type="AlphaFoldDB" id="A0A094WCE2"/>